<dbReference type="Proteomes" id="UP000186313">
    <property type="component" value="Unassembled WGS sequence"/>
</dbReference>
<evidence type="ECO:0000313" key="1">
    <source>
        <dbReference type="EMBL" id="OLQ92340.1"/>
    </source>
</evidence>
<proteinExistence type="predicted"/>
<organism evidence="1 2">
    <name type="scientific">Vibrio panuliri</name>
    <dbReference type="NCBI Taxonomy" id="1381081"/>
    <lineage>
        <taxon>Bacteria</taxon>
        <taxon>Pseudomonadati</taxon>
        <taxon>Pseudomonadota</taxon>
        <taxon>Gammaproteobacteria</taxon>
        <taxon>Vibrionales</taxon>
        <taxon>Vibrionaceae</taxon>
        <taxon>Vibrio</taxon>
    </lineage>
</organism>
<dbReference type="Gene3D" id="3.40.50.150">
    <property type="entry name" value="Vaccinia Virus protein VP39"/>
    <property type="match status" value="1"/>
</dbReference>
<reference evidence="1 2" key="1">
    <citation type="submission" date="2016-09" db="EMBL/GenBank/DDBJ databases">
        <title>Genomic Taxonomy of the Vibrionaceae.</title>
        <authorList>
            <person name="Gonzalez-Castillo A."/>
            <person name="Gomez-Gil B."/>
            <person name="Enciso-Ibarra K."/>
        </authorList>
    </citation>
    <scope>NUCLEOTIDE SEQUENCE [LARGE SCALE GENOMIC DNA]</scope>
    <source>
        <strain evidence="1 2">CAIM 703</strain>
    </source>
</reference>
<keyword evidence="1" id="KW-0489">Methyltransferase</keyword>
<name>A0A1Q9HNH1_9VIBR</name>
<sequence length="224" mass="25683">MKLSKRLERIEQLVNGNYDHVWDCCCDHGLLGATLLKREAAANIHFVDIVPTLMQQLEAKLKRFPTLAASKWHIHCQDVSTLPLGELSGTHLVIIAGVGGDLMTQFVENLITSNPTKKIDFLLCPVHHQFTLRQSLRRLKCGLIDECLIKENQRFYEIIYASTKLQGNTLVAPVGDKLWQTKTTEQLVEVREYLEKTLAHYQRIQFGSKKTVEHIVRYYQAVEI</sequence>
<dbReference type="EMBL" id="MJMJ01000004">
    <property type="protein sequence ID" value="OLQ92340.1"/>
    <property type="molecule type" value="Genomic_DNA"/>
</dbReference>
<dbReference type="GO" id="GO:0008168">
    <property type="term" value="F:methyltransferase activity"/>
    <property type="evidence" value="ECO:0007669"/>
    <property type="project" value="UniProtKB-KW"/>
</dbReference>
<keyword evidence="1" id="KW-0808">Transferase</keyword>
<dbReference type="SUPFAM" id="SSF53335">
    <property type="entry name" value="S-adenosyl-L-methionine-dependent methyltransferases"/>
    <property type="match status" value="1"/>
</dbReference>
<dbReference type="Pfam" id="PF12847">
    <property type="entry name" value="Methyltransf_18"/>
    <property type="match status" value="1"/>
</dbReference>
<dbReference type="GO" id="GO:0032259">
    <property type="term" value="P:methylation"/>
    <property type="evidence" value="ECO:0007669"/>
    <property type="project" value="UniProtKB-KW"/>
</dbReference>
<dbReference type="PIRSF" id="PIRSF028234">
    <property type="entry name" value="UCP028234"/>
    <property type="match status" value="1"/>
</dbReference>
<gene>
    <name evidence="1" type="ORF">BIY22_16130</name>
</gene>
<accession>A0A1Q9HNH1</accession>
<dbReference type="PANTHER" id="PTHR38451">
    <property type="entry name" value="TRNA (ADENINE(22)-N(1))-METHYLTRANSFERASE"/>
    <property type="match status" value="1"/>
</dbReference>
<dbReference type="InterPro" id="IPR016876">
    <property type="entry name" value="UCP028234"/>
</dbReference>
<evidence type="ECO:0000313" key="2">
    <source>
        <dbReference type="Proteomes" id="UP000186313"/>
    </source>
</evidence>
<dbReference type="FunFam" id="3.40.50.150:FF:000442">
    <property type="entry name" value="tRNA (Adenine22-N1)-methyltransferase TrmK"/>
    <property type="match status" value="1"/>
</dbReference>
<dbReference type="OrthoDB" id="6862131at2"/>
<dbReference type="RefSeq" id="WP_075706502.1">
    <property type="nucleotide sequence ID" value="NZ_MJMJ01000004.1"/>
</dbReference>
<dbReference type="STRING" id="1381081.BIY22_16130"/>
<dbReference type="InterPro" id="IPR029063">
    <property type="entry name" value="SAM-dependent_MTases_sf"/>
</dbReference>
<dbReference type="AlphaFoldDB" id="A0A1Q9HNH1"/>
<comment type="caution">
    <text evidence="1">The sequence shown here is derived from an EMBL/GenBank/DDBJ whole genome shotgun (WGS) entry which is preliminary data.</text>
</comment>
<protein>
    <submittedName>
        <fullName evidence="1">SAM-dependent methyltransferase</fullName>
    </submittedName>
</protein>
<dbReference type="PANTHER" id="PTHR38451:SF1">
    <property type="entry name" value="TRNA (ADENINE(22)-N(1))-METHYLTRANSFERASE"/>
    <property type="match status" value="1"/>
</dbReference>